<evidence type="ECO:0000259" key="11">
    <source>
        <dbReference type="PROSITE" id="PS50011"/>
    </source>
</evidence>
<dbReference type="OrthoDB" id="5979581at2759"/>
<dbReference type="GO" id="GO:0050684">
    <property type="term" value="P:regulation of mRNA processing"/>
    <property type="evidence" value="ECO:0007669"/>
    <property type="project" value="TreeGrafter"/>
</dbReference>
<evidence type="ECO:0000256" key="10">
    <source>
        <dbReference type="SAM" id="MobiDB-lite"/>
    </source>
</evidence>
<dbReference type="PROSITE" id="PS50011">
    <property type="entry name" value="PROTEIN_KINASE_DOM"/>
    <property type="match status" value="1"/>
</dbReference>
<feature type="compositionally biased region" description="Polar residues" evidence="10">
    <location>
        <begin position="1"/>
        <end position="25"/>
    </location>
</feature>
<dbReference type="Pfam" id="PF00069">
    <property type="entry name" value="Pkinase"/>
    <property type="match status" value="1"/>
</dbReference>
<dbReference type="PANTHER" id="PTHR47634">
    <property type="entry name" value="PROTEIN KINASE DOMAIN-CONTAINING PROTEIN-RELATED"/>
    <property type="match status" value="1"/>
</dbReference>
<dbReference type="InterPro" id="IPR011009">
    <property type="entry name" value="Kinase-like_dom_sf"/>
</dbReference>
<evidence type="ECO:0000256" key="8">
    <source>
        <dbReference type="ARBA" id="ARBA00048679"/>
    </source>
</evidence>
<evidence type="ECO:0000256" key="7">
    <source>
        <dbReference type="ARBA" id="ARBA00047899"/>
    </source>
</evidence>
<dbReference type="GO" id="GO:0005524">
    <property type="term" value="F:ATP binding"/>
    <property type="evidence" value="ECO:0007669"/>
    <property type="project" value="UniProtKB-UniRule"/>
</dbReference>
<dbReference type="SMART" id="SM00220">
    <property type="entry name" value="S_TKc"/>
    <property type="match status" value="1"/>
</dbReference>
<evidence type="ECO:0000256" key="9">
    <source>
        <dbReference type="PROSITE-ProRule" id="PRU10141"/>
    </source>
</evidence>
<dbReference type="InterPro" id="IPR051334">
    <property type="entry name" value="SRPK"/>
</dbReference>
<dbReference type="Gene3D" id="1.10.510.10">
    <property type="entry name" value="Transferase(Phosphotransferase) domain 1"/>
    <property type="match status" value="1"/>
</dbReference>
<dbReference type="GO" id="GO:0005634">
    <property type="term" value="C:nucleus"/>
    <property type="evidence" value="ECO:0007669"/>
    <property type="project" value="TreeGrafter"/>
</dbReference>
<dbReference type="EC" id="2.7.11.1" evidence="1"/>
<sequence length="447" mass="49929">MSTHMSPKVSEISQDATGTSESRPLTTEPGKPQYSLIEFVKDMDRYCPGGYHPLKIGDVLADGRYRLVDKLGYGGYSTVWLARDIREARYVAVKVITADGSLCSPEASLIASLGKLPSTPGAEFIPPLLDEFWVTGPNGEHKCNVTHPAQMSLLAARDDSIFHVFPPKVAHSIIAQLIRGVAFLHSNNIVHGGIPASWHLFSLSELYEKFGEPESEPVVRLDGKPLSDGVPDHAFTSGWYGVSGEEITHGNERIFLSDFGESFNPHTTPRYSSNTLPLLQPPEARFSDEPLSFSSDIWTLACTIWEIFGQRPLFEAFFASADRVTAAQVEALGILPTEWWKKWEKRDQWFNEEGEFGGTARGPDNVCWAWDMRFEFSIQKPRAEAGFEIPTEEERAAFEAMLRSMLKFRPEERATAPEVLNSEWMKGWGQPALEESWSYDSSAQDSG</sequence>
<comment type="caution">
    <text evidence="12">The sequence shown here is derived from an EMBL/GenBank/DDBJ whole genome shotgun (WGS) entry which is preliminary data.</text>
</comment>
<evidence type="ECO:0000313" key="13">
    <source>
        <dbReference type="Proteomes" id="UP001152646"/>
    </source>
</evidence>
<keyword evidence="4 9" id="KW-0547">Nucleotide-binding</keyword>
<evidence type="ECO:0000313" key="12">
    <source>
        <dbReference type="EMBL" id="CAG8379842.1"/>
    </source>
</evidence>
<evidence type="ECO:0000256" key="3">
    <source>
        <dbReference type="ARBA" id="ARBA00022679"/>
    </source>
</evidence>
<evidence type="ECO:0000256" key="2">
    <source>
        <dbReference type="ARBA" id="ARBA00022527"/>
    </source>
</evidence>
<dbReference type="EMBL" id="CAJVPA010000185">
    <property type="protein sequence ID" value="CAG8379842.1"/>
    <property type="molecule type" value="Genomic_DNA"/>
</dbReference>
<dbReference type="GO" id="GO:0004674">
    <property type="term" value="F:protein serine/threonine kinase activity"/>
    <property type="evidence" value="ECO:0007669"/>
    <property type="project" value="UniProtKB-KW"/>
</dbReference>
<proteinExistence type="predicted"/>
<evidence type="ECO:0000256" key="1">
    <source>
        <dbReference type="ARBA" id="ARBA00012513"/>
    </source>
</evidence>
<dbReference type="Proteomes" id="UP001152646">
    <property type="component" value="Unassembled WGS sequence"/>
</dbReference>
<feature type="domain" description="Protein kinase" evidence="11">
    <location>
        <begin position="65"/>
        <end position="425"/>
    </location>
</feature>
<reference evidence="12" key="1">
    <citation type="submission" date="2021-07" db="EMBL/GenBank/DDBJ databases">
        <authorList>
            <person name="Branca A.L. A."/>
        </authorList>
    </citation>
    <scope>NUCLEOTIDE SEQUENCE</scope>
</reference>
<dbReference type="PANTHER" id="PTHR47634:SF9">
    <property type="entry name" value="PROTEIN KINASE DOMAIN-CONTAINING PROTEIN-RELATED"/>
    <property type="match status" value="1"/>
</dbReference>
<dbReference type="SUPFAM" id="SSF56112">
    <property type="entry name" value="Protein kinase-like (PK-like)"/>
    <property type="match status" value="1"/>
</dbReference>
<name>A0A9W4J7K5_9EURO</name>
<accession>A0A9W4J7K5</accession>
<dbReference type="PROSITE" id="PS00107">
    <property type="entry name" value="PROTEIN_KINASE_ATP"/>
    <property type="match status" value="1"/>
</dbReference>
<protein>
    <recommendedName>
        <fullName evidence="1">non-specific serine/threonine protein kinase</fullName>
        <ecNumber evidence="1">2.7.11.1</ecNumber>
    </recommendedName>
</protein>
<comment type="catalytic activity">
    <reaction evidence="8">
        <text>L-seryl-[protein] + ATP = O-phospho-L-seryl-[protein] + ADP + H(+)</text>
        <dbReference type="Rhea" id="RHEA:17989"/>
        <dbReference type="Rhea" id="RHEA-COMP:9863"/>
        <dbReference type="Rhea" id="RHEA-COMP:11604"/>
        <dbReference type="ChEBI" id="CHEBI:15378"/>
        <dbReference type="ChEBI" id="CHEBI:29999"/>
        <dbReference type="ChEBI" id="CHEBI:30616"/>
        <dbReference type="ChEBI" id="CHEBI:83421"/>
        <dbReference type="ChEBI" id="CHEBI:456216"/>
        <dbReference type="EC" id="2.7.11.1"/>
    </reaction>
</comment>
<evidence type="ECO:0000256" key="6">
    <source>
        <dbReference type="ARBA" id="ARBA00022840"/>
    </source>
</evidence>
<feature type="binding site" evidence="9">
    <location>
        <position position="94"/>
    </location>
    <ligand>
        <name>ATP</name>
        <dbReference type="ChEBI" id="CHEBI:30616"/>
    </ligand>
</feature>
<dbReference type="Gene3D" id="3.30.200.20">
    <property type="entry name" value="Phosphorylase Kinase, domain 1"/>
    <property type="match status" value="1"/>
</dbReference>
<dbReference type="AlphaFoldDB" id="A0A9W4J7K5"/>
<evidence type="ECO:0000256" key="4">
    <source>
        <dbReference type="ARBA" id="ARBA00022741"/>
    </source>
</evidence>
<keyword evidence="3" id="KW-0808">Transferase</keyword>
<keyword evidence="5" id="KW-0418">Kinase</keyword>
<organism evidence="12 13">
    <name type="scientific">Penicillium salamii</name>
    <dbReference type="NCBI Taxonomy" id="1612424"/>
    <lineage>
        <taxon>Eukaryota</taxon>
        <taxon>Fungi</taxon>
        <taxon>Dikarya</taxon>
        <taxon>Ascomycota</taxon>
        <taxon>Pezizomycotina</taxon>
        <taxon>Eurotiomycetes</taxon>
        <taxon>Eurotiomycetidae</taxon>
        <taxon>Eurotiales</taxon>
        <taxon>Aspergillaceae</taxon>
        <taxon>Penicillium</taxon>
    </lineage>
</organism>
<gene>
    <name evidence="12" type="ORF">PSALAMII_LOCUS5897</name>
</gene>
<keyword evidence="6 9" id="KW-0067">ATP-binding</keyword>
<dbReference type="InterPro" id="IPR017441">
    <property type="entry name" value="Protein_kinase_ATP_BS"/>
</dbReference>
<dbReference type="GO" id="GO:0000245">
    <property type="term" value="P:spliceosomal complex assembly"/>
    <property type="evidence" value="ECO:0007669"/>
    <property type="project" value="TreeGrafter"/>
</dbReference>
<evidence type="ECO:0000256" key="5">
    <source>
        <dbReference type="ARBA" id="ARBA00022777"/>
    </source>
</evidence>
<dbReference type="InterPro" id="IPR000719">
    <property type="entry name" value="Prot_kinase_dom"/>
</dbReference>
<comment type="catalytic activity">
    <reaction evidence="7">
        <text>L-threonyl-[protein] + ATP = O-phospho-L-threonyl-[protein] + ADP + H(+)</text>
        <dbReference type="Rhea" id="RHEA:46608"/>
        <dbReference type="Rhea" id="RHEA-COMP:11060"/>
        <dbReference type="Rhea" id="RHEA-COMP:11605"/>
        <dbReference type="ChEBI" id="CHEBI:15378"/>
        <dbReference type="ChEBI" id="CHEBI:30013"/>
        <dbReference type="ChEBI" id="CHEBI:30616"/>
        <dbReference type="ChEBI" id="CHEBI:61977"/>
        <dbReference type="ChEBI" id="CHEBI:456216"/>
        <dbReference type="EC" id="2.7.11.1"/>
    </reaction>
</comment>
<feature type="region of interest" description="Disordered" evidence="10">
    <location>
        <begin position="1"/>
        <end position="31"/>
    </location>
</feature>
<dbReference type="GO" id="GO:0005737">
    <property type="term" value="C:cytoplasm"/>
    <property type="evidence" value="ECO:0007669"/>
    <property type="project" value="TreeGrafter"/>
</dbReference>
<keyword evidence="2" id="KW-0723">Serine/threonine-protein kinase</keyword>